<dbReference type="InterPro" id="IPR029044">
    <property type="entry name" value="Nucleotide-diphossugar_trans"/>
</dbReference>
<dbReference type="PANTHER" id="PTHR36529:SF1">
    <property type="entry name" value="GLYCOSYLTRANSFERASE"/>
    <property type="match status" value="1"/>
</dbReference>
<evidence type="ECO:0000313" key="2">
    <source>
        <dbReference type="Proteomes" id="UP001255246"/>
    </source>
</evidence>
<dbReference type="SUPFAM" id="SSF53448">
    <property type="entry name" value="Nucleotide-diphospho-sugar transferases"/>
    <property type="match status" value="1"/>
</dbReference>
<proteinExistence type="predicted"/>
<dbReference type="Proteomes" id="UP001255246">
    <property type="component" value="Unassembled WGS sequence"/>
</dbReference>
<organism evidence="1 2">
    <name type="scientific">Croceitalea rosinachiae</name>
    <dbReference type="NCBI Taxonomy" id="3075596"/>
    <lineage>
        <taxon>Bacteria</taxon>
        <taxon>Pseudomonadati</taxon>
        <taxon>Bacteroidota</taxon>
        <taxon>Flavobacteriia</taxon>
        <taxon>Flavobacteriales</taxon>
        <taxon>Flavobacteriaceae</taxon>
        <taxon>Croceitalea</taxon>
    </lineage>
</organism>
<dbReference type="PANTHER" id="PTHR36529">
    <property type="entry name" value="SLL1095 PROTEIN"/>
    <property type="match status" value="1"/>
</dbReference>
<gene>
    <name evidence="1" type="ORF">RM706_04250</name>
</gene>
<dbReference type="RefSeq" id="WP_311349784.1">
    <property type="nucleotide sequence ID" value="NZ_JAVRHR010000001.1"/>
</dbReference>
<comment type="caution">
    <text evidence="1">The sequence shown here is derived from an EMBL/GenBank/DDBJ whole genome shotgun (WGS) entry which is preliminary data.</text>
</comment>
<dbReference type="Gene3D" id="3.90.550.10">
    <property type="entry name" value="Spore Coat Polysaccharide Biosynthesis Protein SpsA, Chain A"/>
    <property type="match status" value="1"/>
</dbReference>
<dbReference type="Pfam" id="PF09837">
    <property type="entry name" value="DUF2064"/>
    <property type="match status" value="1"/>
</dbReference>
<dbReference type="InterPro" id="IPR018641">
    <property type="entry name" value="Trfase_1_rSAM/seldom-assoc"/>
</dbReference>
<evidence type="ECO:0000313" key="1">
    <source>
        <dbReference type="EMBL" id="MDT0606225.1"/>
    </source>
</evidence>
<name>A0ABU3A8L9_9FLAO</name>
<protein>
    <submittedName>
        <fullName evidence="1">DUF2064 domain-containing protein</fullName>
    </submittedName>
</protein>
<accession>A0ABU3A8L9</accession>
<dbReference type="EMBL" id="JAVRHR010000001">
    <property type="protein sequence ID" value="MDT0606225.1"/>
    <property type="molecule type" value="Genomic_DNA"/>
</dbReference>
<sequence length="231" mass="26265">MNTQNKATAILIFAQSAAEELLHKKFSKNPELFQVLNRETLSKVQHSGLPYFHFSEKEQTGNSFGERFVNAIQEIYDMGFDNVITIGNDSPQLKTQHLLQANTQLLHGKTVLGPTTDGGFYLMGLQKQDFSPELFIRLPWQRFSLFQKISQLLAGNNSCIYQLPLLHDIDTKKDVGILLNFIKSVSISLQLIFARLTTNLTSYFSESNPFCSLLIQFNFFNKGSPYSISFH</sequence>
<keyword evidence="2" id="KW-1185">Reference proteome</keyword>
<reference evidence="1 2" key="1">
    <citation type="submission" date="2023-09" db="EMBL/GenBank/DDBJ databases">
        <authorList>
            <person name="Rey-Velasco X."/>
        </authorList>
    </citation>
    <scope>NUCLEOTIDE SEQUENCE [LARGE SCALE GENOMIC DNA]</scope>
    <source>
        <strain evidence="1 2">F388</strain>
    </source>
</reference>